<evidence type="ECO:0000313" key="3">
    <source>
        <dbReference type="EMBL" id="KAF1769882.1"/>
    </source>
</evidence>
<feature type="compositionally biased region" description="Low complexity" evidence="1">
    <location>
        <begin position="24"/>
        <end position="42"/>
    </location>
</feature>
<dbReference type="KEGG" id="crq:GCK72_001699"/>
<dbReference type="Proteomes" id="UP000483820">
    <property type="component" value="Chromosome I"/>
</dbReference>
<keyword evidence="2" id="KW-0732">Signal</keyword>
<dbReference type="EMBL" id="WUAV01000001">
    <property type="protein sequence ID" value="KAF1769882.1"/>
    <property type="molecule type" value="Genomic_DNA"/>
</dbReference>
<proteinExistence type="predicted"/>
<dbReference type="CTD" id="9819246"/>
<comment type="caution">
    <text evidence="3">The sequence shown here is derived from an EMBL/GenBank/DDBJ whole genome shotgun (WGS) entry which is preliminary data.</text>
</comment>
<protein>
    <recommendedName>
        <fullName evidence="5">Glycosyltransferase family 92 protein</fullName>
    </recommendedName>
</protein>
<feature type="chain" id="PRO_5025335314" description="Glycosyltransferase family 92 protein" evidence="2">
    <location>
        <begin position="26"/>
        <end position="505"/>
    </location>
</feature>
<feature type="signal peptide" evidence="2">
    <location>
        <begin position="1"/>
        <end position="25"/>
    </location>
</feature>
<dbReference type="RefSeq" id="XP_003114931.2">
    <property type="nucleotide sequence ID" value="XM_003114883.2"/>
</dbReference>
<evidence type="ECO:0000313" key="4">
    <source>
        <dbReference type="Proteomes" id="UP000483820"/>
    </source>
</evidence>
<evidence type="ECO:0000256" key="2">
    <source>
        <dbReference type="SAM" id="SignalP"/>
    </source>
</evidence>
<reference evidence="3 4" key="1">
    <citation type="submission" date="2019-12" db="EMBL/GenBank/DDBJ databases">
        <title>Chromosome-level assembly of the Caenorhabditis remanei genome.</title>
        <authorList>
            <person name="Teterina A.A."/>
            <person name="Willis J.H."/>
            <person name="Phillips P.C."/>
        </authorList>
    </citation>
    <scope>NUCLEOTIDE SEQUENCE [LARGE SCALE GENOMIC DNA]</scope>
    <source>
        <strain evidence="3 4">PX506</strain>
        <tissue evidence="3">Whole organism</tissue>
    </source>
</reference>
<feature type="region of interest" description="Disordered" evidence="1">
    <location>
        <begin position="24"/>
        <end position="58"/>
    </location>
</feature>
<gene>
    <name evidence="3" type="ORF">GCK72_001699</name>
</gene>
<evidence type="ECO:0000256" key="1">
    <source>
        <dbReference type="SAM" id="MobiDB-lite"/>
    </source>
</evidence>
<sequence>MKTAHKSSGKLIILFLLVSVPWTSSEESTPAPTTEPTVPPAVGESTTAVPQQPPPPTTKLESYNFEGPLTEMRGSYTLPQMMNYDKGRPGWASIWSVNVAEKNFGVYFWPPKYCHAIYLCAVTSKSYNAMNQFDEFDCDNKFLKYYPHIQLIKFRKDNISEIVEKFYVESALQFQQTADNVYTLKALKANPRSYTEWIEMLKKPESFENLDWNLEKNDLLILTNSRMCEVNKPGLNGFIPIFHHSNMPPEITKNWPQWLPNQEKTDKFYPTVTLAATGHSKKDVDLLDYLKGDNMIHSQTTLGNANQHCSNYEKVSVFGARKPVYEHSPFVSTATYEVFQPNLNVAGQRYTMELEFEMNNCQWIRFWATDQHDMSEYKKMKPEDTMDLFIQEGFYLPPDSNEPVPLPDVHLMSKIKFTILKDAASVNDDHELIEFSFGNVNDNYLFHHFFRSKSFGKKTFKLHMIRSPRCESNIVIDGGFKEKETTDIPNLKDVKSCLYTYSREK</sequence>
<dbReference type="AlphaFoldDB" id="A0A6A5HVT9"/>
<accession>A0A6A5HVT9</accession>
<organism evidence="3 4">
    <name type="scientific">Caenorhabditis remanei</name>
    <name type="common">Caenorhabditis vulgaris</name>
    <dbReference type="NCBI Taxonomy" id="31234"/>
    <lineage>
        <taxon>Eukaryota</taxon>
        <taxon>Metazoa</taxon>
        <taxon>Ecdysozoa</taxon>
        <taxon>Nematoda</taxon>
        <taxon>Chromadorea</taxon>
        <taxon>Rhabditida</taxon>
        <taxon>Rhabditina</taxon>
        <taxon>Rhabditomorpha</taxon>
        <taxon>Rhabditoidea</taxon>
        <taxon>Rhabditidae</taxon>
        <taxon>Peloderinae</taxon>
        <taxon>Caenorhabditis</taxon>
    </lineage>
</organism>
<evidence type="ECO:0008006" key="5">
    <source>
        <dbReference type="Google" id="ProtNLM"/>
    </source>
</evidence>
<dbReference type="GeneID" id="9819246"/>
<name>A0A6A5HVT9_CAERE</name>